<dbReference type="GO" id="GO:0008237">
    <property type="term" value="F:metallopeptidase activity"/>
    <property type="evidence" value="ECO:0007669"/>
    <property type="project" value="InterPro"/>
</dbReference>
<organism evidence="2 3">
    <name type="scientific">Fusarium torulosum</name>
    <dbReference type="NCBI Taxonomy" id="33205"/>
    <lineage>
        <taxon>Eukaryota</taxon>
        <taxon>Fungi</taxon>
        <taxon>Dikarya</taxon>
        <taxon>Ascomycota</taxon>
        <taxon>Pezizomycotina</taxon>
        <taxon>Sordariomycetes</taxon>
        <taxon>Hypocreomycetidae</taxon>
        <taxon>Hypocreales</taxon>
        <taxon>Nectriaceae</taxon>
        <taxon>Fusarium</taxon>
    </lineage>
</organism>
<dbReference type="SUPFAM" id="SSF53474">
    <property type="entry name" value="alpha/beta-Hydrolases"/>
    <property type="match status" value="1"/>
</dbReference>
<dbReference type="GO" id="GO:0070492">
    <property type="term" value="F:oligosaccharide binding"/>
    <property type="evidence" value="ECO:0007669"/>
    <property type="project" value="TreeGrafter"/>
</dbReference>
<dbReference type="SUPFAM" id="SSF141086">
    <property type="entry name" value="Agglutinin HPA-like"/>
    <property type="match status" value="2"/>
</dbReference>
<dbReference type="GO" id="GO:0098609">
    <property type="term" value="P:cell-cell adhesion"/>
    <property type="evidence" value="ECO:0007669"/>
    <property type="project" value="TreeGrafter"/>
</dbReference>
<dbReference type="InterPro" id="IPR002018">
    <property type="entry name" value="CarbesteraseB"/>
</dbReference>
<gene>
    <name evidence="2" type="ORF">FTOL_09280</name>
</gene>
<evidence type="ECO:0000313" key="2">
    <source>
        <dbReference type="EMBL" id="SPJ81875.1"/>
    </source>
</evidence>
<comment type="caution">
    <text evidence="2">The sequence shown here is derived from an EMBL/GenBank/DDBJ whole genome shotgun (WGS) entry which is preliminary data.</text>
</comment>
<dbReference type="InterPro" id="IPR037221">
    <property type="entry name" value="H-type_lectin_dom_sf"/>
</dbReference>
<dbReference type="InterPro" id="IPR006026">
    <property type="entry name" value="Peptidase_Metallo"/>
</dbReference>
<dbReference type="GO" id="GO:0009986">
    <property type="term" value="C:cell surface"/>
    <property type="evidence" value="ECO:0007669"/>
    <property type="project" value="TreeGrafter"/>
</dbReference>
<dbReference type="GO" id="GO:0098636">
    <property type="term" value="C:protein complex involved in cell adhesion"/>
    <property type="evidence" value="ECO:0007669"/>
    <property type="project" value="TreeGrafter"/>
</dbReference>
<dbReference type="GO" id="GO:0030247">
    <property type="term" value="F:polysaccharide binding"/>
    <property type="evidence" value="ECO:0007669"/>
    <property type="project" value="TreeGrafter"/>
</dbReference>
<dbReference type="EMBL" id="ONZP01000338">
    <property type="protein sequence ID" value="SPJ81875.1"/>
    <property type="molecule type" value="Genomic_DNA"/>
</dbReference>
<keyword evidence="3" id="KW-1185">Reference proteome</keyword>
<dbReference type="InterPro" id="IPR024079">
    <property type="entry name" value="MetalloPept_cat_dom_sf"/>
</dbReference>
<evidence type="ECO:0000259" key="1">
    <source>
        <dbReference type="SMART" id="SM00235"/>
    </source>
</evidence>
<dbReference type="InterPro" id="IPR052487">
    <property type="entry name" value="Galactose-binding_lectin"/>
</dbReference>
<dbReference type="PANTHER" id="PTHR46938">
    <property type="entry name" value="DISCOIDIN-1 SUBUNIT A-RELATED-RELATED"/>
    <property type="match status" value="1"/>
</dbReference>
<dbReference type="GO" id="GO:0008270">
    <property type="term" value="F:zinc ion binding"/>
    <property type="evidence" value="ECO:0007669"/>
    <property type="project" value="InterPro"/>
</dbReference>
<reference evidence="2" key="1">
    <citation type="submission" date="2018-03" db="EMBL/GenBank/DDBJ databases">
        <authorList>
            <person name="Guldener U."/>
        </authorList>
    </citation>
    <scope>NUCLEOTIDE SEQUENCE</scope>
</reference>
<dbReference type="InterPro" id="IPR029058">
    <property type="entry name" value="AB_hydrolase_fold"/>
</dbReference>
<dbReference type="Pfam" id="PF00135">
    <property type="entry name" value="COesterase"/>
    <property type="match status" value="1"/>
</dbReference>
<dbReference type="GO" id="GO:0006508">
    <property type="term" value="P:proteolysis"/>
    <property type="evidence" value="ECO:0007669"/>
    <property type="project" value="InterPro"/>
</dbReference>
<dbReference type="InterPro" id="IPR019019">
    <property type="entry name" value="H-type_lectin_domain"/>
</dbReference>
<proteinExistence type="predicted"/>
<dbReference type="Gene3D" id="2.60.40.2080">
    <property type="match status" value="2"/>
</dbReference>
<evidence type="ECO:0000313" key="3">
    <source>
        <dbReference type="Proteomes" id="UP001187734"/>
    </source>
</evidence>
<name>A0AAE8SKQ4_9HYPO</name>
<protein>
    <recommendedName>
        <fullName evidence="1">Peptidase metallopeptidase domain-containing protein</fullName>
    </recommendedName>
</protein>
<dbReference type="AlphaFoldDB" id="A0AAE8SKQ4"/>
<dbReference type="SUPFAM" id="SSF55486">
    <property type="entry name" value="Metalloproteases ('zincins'), catalytic domain"/>
    <property type="match status" value="1"/>
</dbReference>
<dbReference type="Gene3D" id="3.40.390.10">
    <property type="entry name" value="Collagenase (Catalytic Domain)"/>
    <property type="match status" value="1"/>
</dbReference>
<dbReference type="Proteomes" id="UP001187734">
    <property type="component" value="Unassembled WGS sequence"/>
</dbReference>
<dbReference type="Gene3D" id="3.40.50.1820">
    <property type="entry name" value="alpha/beta hydrolase"/>
    <property type="match status" value="1"/>
</dbReference>
<dbReference type="Pfam" id="PF09458">
    <property type="entry name" value="H_lectin"/>
    <property type="match status" value="2"/>
</dbReference>
<feature type="domain" description="Peptidase metallopeptidase" evidence="1">
    <location>
        <begin position="27"/>
        <end position="163"/>
    </location>
</feature>
<dbReference type="SMART" id="SM00235">
    <property type="entry name" value="ZnMc"/>
    <property type="match status" value="1"/>
</dbReference>
<sequence length="535" mass="60497">MTEKPVMFSYCSAESKDGRPGFLAANKDLFWPNGSKLKVRLLNGTAVQKKKTWFYAERWEKYANIDFRFIEEGDADIRVGFRWKGDWGSWSFVGKDAQKFALGQNSAIMDFGDLDDNSREEVYSRVVKHEFGHAIGCVHEHQANLIKWNVAVVMAGCKALYGWNEETTRSQIINKEDFRSLVKTDFDPNSIMCYYFPDSWTANHIAAPTNLNLSSTDKSFIAKIYPFQTRNEGELTIDPSIRPWYPPVAVNSKAILFTPPYLVAPRVTLGLKLLDVGNSGNIRVRVAAAKVTETDFALSIDSWADTQMFNAAATWIEFTESDSDYQIGEYNTLDTRPLNKFPVTDKDGVRRDTEHFDFPDDQYTDIPNILVWLSAIDLDKGHNWRVKAYATNVTSSGFDLNIDTWADTIMFSATASWVANPKGREGVANGRVSSSEWVRSIPDIRFWRRASISPSLSLVTTEWVPMTNDGLYDQALLFEWVQEYINQVNGDKDQASAYGESAGASSILHHLVREGGTVDPTFHRFGVQSPAFEWA</sequence>
<accession>A0AAE8SKQ4</accession>
<dbReference type="GO" id="GO:0046871">
    <property type="term" value="F:N-acetylgalactosamine binding"/>
    <property type="evidence" value="ECO:0007669"/>
    <property type="project" value="TreeGrafter"/>
</dbReference>